<protein>
    <submittedName>
        <fullName evidence="1">Uncharacterized protein</fullName>
    </submittedName>
</protein>
<name>A0A9J5YAR2_SOLCO</name>
<dbReference type="AlphaFoldDB" id="A0A9J5YAR2"/>
<dbReference type="Proteomes" id="UP000824120">
    <property type="component" value="Chromosome 7"/>
</dbReference>
<evidence type="ECO:0000313" key="2">
    <source>
        <dbReference type="Proteomes" id="UP000824120"/>
    </source>
</evidence>
<evidence type="ECO:0000313" key="1">
    <source>
        <dbReference type="EMBL" id="KAG5596046.1"/>
    </source>
</evidence>
<comment type="caution">
    <text evidence="1">The sequence shown here is derived from an EMBL/GenBank/DDBJ whole genome shotgun (WGS) entry which is preliminary data.</text>
</comment>
<organism evidence="1 2">
    <name type="scientific">Solanum commersonii</name>
    <name type="common">Commerson's wild potato</name>
    <name type="synonym">Commerson's nightshade</name>
    <dbReference type="NCBI Taxonomy" id="4109"/>
    <lineage>
        <taxon>Eukaryota</taxon>
        <taxon>Viridiplantae</taxon>
        <taxon>Streptophyta</taxon>
        <taxon>Embryophyta</taxon>
        <taxon>Tracheophyta</taxon>
        <taxon>Spermatophyta</taxon>
        <taxon>Magnoliopsida</taxon>
        <taxon>eudicotyledons</taxon>
        <taxon>Gunneridae</taxon>
        <taxon>Pentapetalae</taxon>
        <taxon>asterids</taxon>
        <taxon>lamiids</taxon>
        <taxon>Solanales</taxon>
        <taxon>Solanaceae</taxon>
        <taxon>Solanoideae</taxon>
        <taxon>Solaneae</taxon>
        <taxon>Solanum</taxon>
    </lineage>
</organism>
<proteinExistence type="predicted"/>
<accession>A0A9J5YAR2</accession>
<keyword evidence="2" id="KW-1185">Reference proteome</keyword>
<reference evidence="1 2" key="1">
    <citation type="submission" date="2020-09" db="EMBL/GenBank/DDBJ databases">
        <title>De no assembly of potato wild relative species, Solanum commersonii.</title>
        <authorList>
            <person name="Cho K."/>
        </authorList>
    </citation>
    <scope>NUCLEOTIDE SEQUENCE [LARGE SCALE GENOMIC DNA]</scope>
    <source>
        <strain evidence="1">LZ3.2</strain>
        <tissue evidence="1">Leaf</tissue>
    </source>
</reference>
<dbReference type="EMBL" id="JACXVP010000007">
    <property type="protein sequence ID" value="KAG5596046.1"/>
    <property type="molecule type" value="Genomic_DNA"/>
</dbReference>
<gene>
    <name evidence="1" type="ORF">H5410_037278</name>
</gene>
<feature type="non-terminal residue" evidence="1">
    <location>
        <position position="343"/>
    </location>
</feature>
<sequence>TSYTLFICLLFYGFQVWIYEVFPHLEKYAEKSLDTPLLISHLLRWHISKIDNIVEGDPFKYKERITKIVHQYLTSTVCGMEQYYMTTFKPYTNEVKDTITDALKAQLKCVTVLTSGIESAEDEYLDDHNLILPCENSISSGQKNVPSTFTDGNLKNLRERIVSLEQSIMKVVAYILDEKLRKIKKNKKSNKRKLMKTMQQLVKSLQQLMNTLHMQLMSGMVVDEVADNLVDEVVVDVVDKVAVDEVVVDVVDEVAIDDVDKVTVDEVASDLVDEVAVDVVDEVTCDVVDKVTIDVVDEVAGNEAKVDEVEYDVVDEVVAGDAIDEVAEEKKEEEKNVMQLMKI</sequence>